<sequence length="420" mass="49577">MKELSKPLQLYEEYINTRKQTELLCNPLAIEDYCLQAITETSPVKWHLAHTTWFFETFLLKRELKNYEPYHWSFEQLFNSYYQGVGTPFPREKRHLLSRPTVRDIYNYRRYVDNEMKQLLHRCNPISSGYDDILFRTELGLNHEQQHQELLLTDLKYNLFQNPLYPAYEEISDPTHNETPMLEFIELPGGEHTVGYQGQAFAFDNEIPAHKVFLPPYRLASRLVTNGDYLEFIEDGGYQTPALWLADGWECIQKHQWQAPLYWKKMEGDFFEYTLAGLRPLDLNLPVTHISFYEADAYARWANCRLPSEFEWESAVSTTHKDGNFLESGHYHPQAARLSNGIQQLFGDTWEWTSSSYQAYPGFQTFNGEIGEYNGKFMCNQIVLRGGSCVSPRKHIRASYRNFFYPHHRWQFSGIRLVMN</sequence>
<feature type="domain" description="Sulfatase-modifying factor enzyme-like" evidence="1">
    <location>
        <begin position="341"/>
        <end position="418"/>
    </location>
</feature>
<dbReference type="InterPro" id="IPR016187">
    <property type="entry name" value="CTDL_fold"/>
</dbReference>
<evidence type="ECO:0000313" key="4">
    <source>
        <dbReference type="Proteomes" id="UP000257039"/>
    </source>
</evidence>
<dbReference type="InterPro" id="IPR051043">
    <property type="entry name" value="Sulfatase_Mod_Factor_Kinase"/>
</dbReference>
<feature type="domain" description="Sulfatase-modifying factor enzyme-like" evidence="1">
    <location>
        <begin position="183"/>
        <end position="333"/>
    </location>
</feature>
<dbReference type="Gene3D" id="3.90.1580.10">
    <property type="entry name" value="paralog of FGE (formylglycine-generating enzyme)"/>
    <property type="match status" value="1"/>
</dbReference>
<evidence type="ECO:0000313" key="3">
    <source>
        <dbReference type="EMBL" id="RDH46867.1"/>
    </source>
</evidence>
<dbReference type="Proteomes" id="UP000257039">
    <property type="component" value="Unassembled WGS sequence"/>
</dbReference>
<dbReference type="SUPFAM" id="SSF56436">
    <property type="entry name" value="C-type lectin-like"/>
    <property type="match status" value="1"/>
</dbReference>
<protein>
    <submittedName>
        <fullName evidence="3">Ergothioneine biosynthesis protein EgtB</fullName>
    </submittedName>
</protein>
<dbReference type="PANTHER" id="PTHR23150:SF36">
    <property type="entry name" value="HERCYNINE OXYGENASE"/>
    <property type="match status" value="1"/>
</dbReference>
<dbReference type="InterPro" id="IPR005532">
    <property type="entry name" value="SUMF_dom"/>
</dbReference>
<evidence type="ECO:0000259" key="1">
    <source>
        <dbReference type="Pfam" id="PF03781"/>
    </source>
</evidence>
<dbReference type="AlphaFoldDB" id="A0A4P9VVN3"/>
<reference evidence="3 4" key="1">
    <citation type="submission" date="2017-04" db="EMBL/GenBank/DDBJ databases">
        <title>Draft genome sequence of Zooshikella ganghwensis VG4 isolated from Red Sea sediments.</title>
        <authorList>
            <person name="Rehman Z."/>
            <person name="Alam I."/>
            <person name="Kamau A."/>
            <person name="Bajic V."/>
            <person name="Leiknes T."/>
        </authorList>
    </citation>
    <scope>NUCLEOTIDE SEQUENCE [LARGE SCALE GENOMIC DNA]</scope>
    <source>
        <strain evidence="3 4">VG4</strain>
    </source>
</reference>
<name>A0A4P9VVN3_9GAMM</name>
<gene>
    <name evidence="3" type="primary">egtB</name>
    <name evidence="2" type="ORF">B9G39_00035</name>
    <name evidence="3" type="ORF">B9G39_25715</name>
</gene>
<dbReference type="InterPro" id="IPR017806">
    <property type="entry name" value="EgtB"/>
</dbReference>
<dbReference type="EMBL" id="NDXW01000001">
    <property type="protein sequence ID" value="RDH46867.1"/>
    <property type="molecule type" value="Genomic_DNA"/>
</dbReference>
<dbReference type="EMBL" id="NDXW01000001">
    <property type="protein sequence ID" value="RDH46592.1"/>
    <property type="molecule type" value="Genomic_DNA"/>
</dbReference>
<dbReference type="NCBIfam" id="TIGR03440">
    <property type="entry name" value="egtB_TIGR03440"/>
    <property type="match status" value="1"/>
</dbReference>
<dbReference type="Pfam" id="PF03781">
    <property type="entry name" value="FGE-sulfatase"/>
    <property type="match status" value="2"/>
</dbReference>
<evidence type="ECO:0000313" key="2">
    <source>
        <dbReference type="EMBL" id="RDH46592.1"/>
    </source>
</evidence>
<keyword evidence="4" id="KW-1185">Reference proteome</keyword>
<dbReference type="PANTHER" id="PTHR23150">
    <property type="entry name" value="SULFATASE MODIFYING FACTOR 1, 2"/>
    <property type="match status" value="1"/>
</dbReference>
<organism evidence="3 4">
    <name type="scientific">Zooshikella ganghwensis</name>
    <dbReference type="NCBI Taxonomy" id="202772"/>
    <lineage>
        <taxon>Bacteria</taxon>
        <taxon>Pseudomonadati</taxon>
        <taxon>Pseudomonadota</taxon>
        <taxon>Gammaproteobacteria</taxon>
        <taxon>Oceanospirillales</taxon>
        <taxon>Zooshikellaceae</taxon>
        <taxon>Zooshikella</taxon>
    </lineage>
</organism>
<dbReference type="InterPro" id="IPR042095">
    <property type="entry name" value="SUMF_sf"/>
</dbReference>
<proteinExistence type="predicted"/>
<dbReference type="GO" id="GO:0052699">
    <property type="term" value="P:ergothioneine biosynthetic process"/>
    <property type="evidence" value="ECO:0007669"/>
    <property type="project" value="InterPro"/>
</dbReference>
<comment type="caution">
    <text evidence="3">The sequence shown here is derived from an EMBL/GenBank/DDBJ whole genome shotgun (WGS) entry which is preliminary data.</text>
</comment>
<accession>A0A4P9VVN3</accession>